<dbReference type="EC" id="2.6.1.44" evidence="6"/>
<evidence type="ECO:0000256" key="8">
    <source>
        <dbReference type="PIRSR" id="PIRSR000524-50"/>
    </source>
</evidence>
<dbReference type="Pfam" id="PF00266">
    <property type="entry name" value="Aminotran_5"/>
    <property type="match status" value="1"/>
</dbReference>
<keyword evidence="5 6" id="KW-0663">Pyridoxal phosphate</keyword>
<dbReference type="PANTHER" id="PTHR21152:SF40">
    <property type="entry name" value="ALANINE--GLYOXYLATE AMINOTRANSFERASE"/>
    <property type="match status" value="1"/>
</dbReference>
<dbReference type="PIRSF" id="PIRSF000524">
    <property type="entry name" value="SPT"/>
    <property type="match status" value="1"/>
</dbReference>
<dbReference type="InterPro" id="IPR015422">
    <property type="entry name" value="PyrdxlP-dep_Trfase_small"/>
</dbReference>
<dbReference type="Gene3D" id="3.90.1150.10">
    <property type="entry name" value="Aspartate Aminotransferase, domain 1"/>
    <property type="match status" value="1"/>
</dbReference>
<dbReference type="SUPFAM" id="SSF53383">
    <property type="entry name" value="PLP-dependent transferases"/>
    <property type="match status" value="1"/>
</dbReference>
<comment type="catalytic activity">
    <reaction evidence="6">
        <text>glyoxylate + L-alanine = glycine + pyruvate</text>
        <dbReference type="Rhea" id="RHEA:24248"/>
        <dbReference type="ChEBI" id="CHEBI:15361"/>
        <dbReference type="ChEBI" id="CHEBI:36655"/>
        <dbReference type="ChEBI" id="CHEBI:57305"/>
        <dbReference type="ChEBI" id="CHEBI:57972"/>
        <dbReference type="EC" id="2.6.1.44"/>
    </reaction>
</comment>
<evidence type="ECO:0000256" key="1">
    <source>
        <dbReference type="ARBA" id="ARBA00001933"/>
    </source>
</evidence>
<proteinExistence type="inferred from homology"/>
<dbReference type="GO" id="GO:0008453">
    <property type="term" value="F:alanine-glyoxylate transaminase activity"/>
    <property type="evidence" value="ECO:0007669"/>
    <property type="project" value="UniProtKB-EC"/>
</dbReference>
<evidence type="ECO:0000256" key="3">
    <source>
        <dbReference type="ARBA" id="ARBA00022576"/>
    </source>
</evidence>
<evidence type="ECO:0000259" key="11">
    <source>
        <dbReference type="Pfam" id="PF00266"/>
    </source>
</evidence>
<evidence type="ECO:0000313" key="13">
    <source>
        <dbReference type="Proteomes" id="UP000050794"/>
    </source>
</evidence>
<dbReference type="InterPro" id="IPR020578">
    <property type="entry name" value="Aminotrans_V_PyrdxlP_BS"/>
</dbReference>
<evidence type="ECO:0000313" key="12">
    <source>
        <dbReference type="EMBL" id="VDM41944.1"/>
    </source>
</evidence>
<dbReference type="Proteomes" id="UP000050794">
    <property type="component" value="Unassembled WGS sequence"/>
</dbReference>
<evidence type="ECO:0000256" key="10">
    <source>
        <dbReference type="RuleBase" id="RU004504"/>
    </source>
</evidence>
<dbReference type="InterPro" id="IPR000192">
    <property type="entry name" value="Aminotrans_V_dom"/>
</dbReference>
<keyword evidence="4" id="KW-0808">Transferase</keyword>
<feature type="modified residue" description="N6-(pyridoxal phosphate)lysine" evidence="8">
    <location>
        <position position="233"/>
    </location>
</feature>
<gene>
    <name evidence="12" type="ORF">TCNE_LOCUS10623</name>
</gene>
<accession>A0A183UQ53</accession>
<dbReference type="WBParaSite" id="TCNE_0001062301-mRNA-1">
    <property type="protein sequence ID" value="TCNE_0001062301-mRNA-1"/>
    <property type="gene ID" value="TCNE_0001062301"/>
</dbReference>
<evidence type="ECO:0000256" key="4">
    <source>
        <dbReference type="ARBA" id="ARBA00022679"/>
    </source>
</evidence>
<dbReference type="InterPro" id="IPR015421">
    <property type="entry name" value="PyrdxlP-dep_Trfase_major"/>
</dbReference>
<dbReference type="FunFam" id="3.40.640.10:FF:000027">
    <property type="entry name" value="Serine--pyruvate aminotransferase, mitochondrial"/>
    <property type="match status" value="1"/>
</dbReference>
<dbReference type="GO" id="GO:0005777">
    <property type="term" value="C:peroxisome"/>
    <property type="evidence" value="ECO:0007669"/>
    <property type="project" value="TreeGrafter"/>
</dbReference>
<comment type="similarity">
    <text evidence="2 6 9">Belongs to the class-V pyridoxal-phosphate-dependent aminotransferase family.</text>
</comment>
<keyword evidence="3" id="KW-0032">Aminotransferase</keyword>
<evidence type="ECO:0000256" key="9">
    <source>
        <dbReference type="RuleBase" id="RU004075"/>
    </source>
</evidence>
<keyword evidence="13" id="KW-1185">Reference proteome</keyword>
<evidence type="ECO:0000313" key="14">
    <source>
        <dbReference type="WBParaSite" id="TCNE_0001062301-mRNA-1"/>
    </source>
</evidence>
<dbReference type="InterPro" id="IPR015424">
    <property type="entry name" value="PyrdxlP-dep_Trfase"/>
</dbReference>
<reference evidence="14" key="1">
    <citation type="submission" date="2016-06" db="UniProtKB">
        <authorList>
            <consortium name="WormBaseParasite"/>
        </authorList>
    </citation>
    <scope>IDENTIFICATION</scope>
</reference>
<dbReference type="InterPro" id="IPR024169">
    <property type="entry name" value="SP_NH2Trfase/AEP_transaminase"/>
</dbReference>
<sequence>MMVPRGKNLPVKHPLNGTAWPMVKRGSNMSAIKQPNRLLIEPNIPNRLLMGPGPSNMTAEIRRSQSQSLLGHLDPNFLKIMDDVKEGLRYAFQTNNALTFAISGTGHAGMECALINLLERGDKLLVLESGIWGTRAADLGDRLGLSVVKVTSPLGEPVVLDAIKEAIEKHHPKVVFVCHGESSTGVCQPLEGIGPLCHKHGALFLVDTVASLGGAPFDADKSEVDCVYSATQKVLNAPPGMSPISFSARAVESMRARHQRIASFYFDAFEIGNYWGCFDEPRRYHHTAPISTVYALHAALSALVKEGLQASVDRHRANANLFYKLLEEANLRNFIAKTEWRLPCLTTICVPDGVKWNVVQADMLMKGIEIAGGLGPTVGKVWRVGTFGANCTRENIERVVSELRKSIEVAQR</sequence>
<evidence type="ECO:0000256" key="5">
    <source>
        <dbReference type="ARBA" id="ARBA00022898"/>
    </source>
</evidence>
<evidence type="ECO:0000256" key="7">
    <source>
        <dbReference type="PIRSR" id="PIRSR000524-1"/>
    </source>
</evidence>
<reference evidence="12 13" key="2">
    <citation type="submission" date="2018-11" db="EMBL/GenBank/DDBJ databases">
        <authorList>
            <consortium name="Pathogen Informatics"/>
        </authorList>
    </citation>
    <scope>NUCLEOTIDE SEQUENCE [LARGE SCALE GENOMIC DNA]</scope>
</reference>
<dbReference type="EMBL" id="UYWY01020562">
    <property type="protein sequence ID" value="VDM41944.1"/>
    <property type="molecule type" value="Genomic_DNA"/>
</dbReference>
<dbReference type="Gene3D" id="3.40.640.10">
    <property type="entry name" value="Type I PLP-dependent aspartate aminotransferase-like (Major domain)"/>
    <property type="match status" value="1"/>
</dbReference>
<organism evidence="13 14">
    <name type="scientific">Toxocara canis</name>
    <name type="common">Canine roundworm</name>
    <dbReference type="NCBI Taxonomy" id="6265"/>
    <lineage>
        <taxon>Eukaryota</taxon>
        <taxon>Metazoa</taxon>
        <taxon>Ecdysozoa</taxon>
        <taxon>Nematoda</taxon>
        <taxon>Chromadorea</taxon>
        <taxon>Rhabditida</taxon>
        <taxon>Spirurina</taxon>
        <taxon>Ascaridomorpha</taxon>
        <taxon>Ascaridoidea</taxon>
        <taxon>Toxocaridae</taxon>
        <taxon>Toxocara</taxon>
    </lineage>
</organism>
<comment type="cofactor">
    <cofactor evidence="1 6 8 10">
        <name>pyridoxal 5'-phosphate</name>
        <dbReference type="ChEBI" id="CHEBI:597326"/>
    </cofactor>
</comment>
<evidence type="ECO:0000256" key="2">
    <source>
        <dbReference type="ARBA" id="ARBA00009236"/>
    </source>
</evidence>
<dbReference type="PROSITE" id="PS00595">
    <property type="entry name" value="AA_TRANSFER_CLASS_5"/>
    <property type="match status" value="1"/>
</dbReference>
<dbReference type="CDD" id="cd06451">
    <property type="entry name" value="AGAT_like"/>
    <property type="match status" value="1"/>
</dbReference>
<feature type="binding site" evidence="7">
    <location>
        <position position="383"/>
    </location>
    <ligand>
        <name>substrate</name>
    </ligand>
</feature>
<dbReference type="GO" id="GO:0004760">
    <property type="term" value="F:L-serine-pyruvate transaminase activity"/>
    <property type="evidence" value="ECO:0007669"/>
    <property type="project" value="TreeGrafter"/>
</dbReference>
<evidence type="ECO:0000256" key="6">
    <source>
        <dbReference type="PIRNR" id="PIRNR000524"/>
    </source>
</evidence>
<name>A0A183UQ53_TOXCA</name>
<protein>
    <recommendedName>
        <fullName evidence="6">Alanine--glyoxylate aminotransferase</fullName>
        <ecNumber evidence="6">2.6.1.44</ecNumber>
    </recommendedName>
</protein>
<dbReference type="PANTHER" id="PTHR21152">
    <property type="entry name" value="AMINOTRANSFERASE CLASS V"/>
    <property type="match status" value="1"/>
</dbReference>
<dbReference type="AlphaFoldDB" id="A0A183UQ53"/>
<feature type="domain" description="Aminotransferase class V" evidence="11">
    <location>
        <begin position="68"/>
        <end position="398"/>
    </location>
</feature>
<dbReference type="GO" id="GO:0019265">
    <property type="term" value="P:glycine biosynthetic process, by transamination of glyoxylate"/>
    <property type="evidence" value="ECO:0007669"/>
    <property type="project" value="TreeGrafter"/>
</dbReference>